<dbReference type="EC" id="2.5.1.15" evidence="5 12"/>
<comment type="cofactor">
    <cofactor evidence="2 12">
        <name>Mg(2+)</name>
        <dbReference type="ChEBI" id="CHEBI:18420"/>
    </cofactor>
</comment>
<accession>A0A832A214</accession>
<dbReference type="PROSITE" id="PS00793">
    <property type="entry name" value="DHPS_2"/>
    <property type="match status" value="1"/>
</dbReference>
<dbReference type="InterPro" id="IPR011005">
    <property type="entry name" value="Dihydropteroate_synth-like_sf"/>
</dbReference>
<dbReference type="Pfam" id="PF00809">
    <property type="entry name" value="Pterin_bind"/>
    <property type="match status" value="1"/>
</dbReference>
<comment type="caution">
    <text evidence="14">The sequence shown here is derived from an EMBL/GenBank/DDBJ whole genome shotgun (WGS) entry which is preliminary data.</text>
</comment>
<dbReference type="UniPathway" id="UPA00077">
    <property type="reaction ID" value="UER00156"/>
</dbReference>
<evidence type="ECO:0000256" key="1">
    <source>
        <dbReference type="ARBA" id="ARBA00000012"/>
    </source>
</evidence>
<dbReference type="InterPro" id="IPR000489">
    <property type="entry name" value="Pterin-binding_dom"/>
</dbReference>
<keyword evidence="9 12" id="KW-0460">Magnesium</keyword>
<keyword evidence="8 12" id="KW-0479">Metal-binding</keyword>
<organism evidence="14">
    <name type="scientific">Desulfacinum infernum</name>
    <dbReference type="NCBI Taxonomy" id="35837"/>
    <lineage>
        <taxon>Bacteria</taxon>
        <taxon>Pseudomonadati</taxon>
        <taxon>Thermodesulfobacteriota</taxon>
        <taxon>Syntrophobacteria</taxon>
        <taxon>Syntrophobacterales</taxon>
        <taxon>Syntrophobacteraceae</taxon>
        <taxon>Desulfacinum</taxon>
    </lineage>
</organism>
<evidence type="ECO:0000256" key="12">
    <source>
        <dbReference type="RuleBase" id="RU361205"/>
    </source>
</evidence>
<evidence type="ECO:0000256" key="10">
    <source>
        <dbReference type="ARBA" id="ARBA00022909"/>
    </source>
</evidence>
<gene>
    <name evidence="14" type="primary">folP</name>
    <name evidence="14" type="ORF">ENS06_10535</name>
</gene>
<dbReference type="GO" id="GO:0046872">
    <property type="term" value="F:metal ion binding"/>
    <property type="evidence" value="ECO:0007669"/>
    <property type="project" value="UniProtKB-KW"/>
</dbReference>
<dbReference type="InterPro" id="IPR006390">
    <property type="entry name" value="DHP_synth_dom"/>
</dbReference>
<dbReference type="CDD" id="cd00739">
    <property type="entry name" value="DHPS"/>
    <property type="match status" value="1"/>
</dbReference>
<evidence type="ECO:0000256" key="3">
    <source>
        <dbReference type="ARBA" id="ARBA00004763"/>
    </source>
</evidence>
<evidence type="ECO:0000256" key="8">
    <source>
        <dbReference type="ARBA" id="ARBA00022723"/>
    </source>
</evidence>
<dbReference type="AlphaFoldDB" id="A0A832A214"/>
<reference evidence="14" key="1">
    <citation type="journal article" date="2020" name="mSystems">
        <title>Genome- and Community-Level Interaction Insights into Carbon Utilization and Element Cycling Functions of Hydrothermarchaeota in Hydrothermal Sediment.</title>
        <authorList>
            <person name="Zhou Z."/>
            <person name="Liu Y."/>
            <person name="Xu W."/>
            <person name="Pan J."/>
            <person name="Luo Z.H."/>
            <person name="Li M."/>
        </authorList>
    </citation>
    <scope>NUCLEOTIDE SEQUENCE [LARGE SCALE GENOMIC DNA]</scope>
    <source>
        <strain evidence="14">SpSt-456</strain>
    </source>
</reference>
<dbReference type="GO" id="GO:0004156">
    <property type="term" value="F:dihydropteroate synthase activity"/>
    <property type="evidence" value="ECO:0007669"/>
    <property type="project" value="UniProtKB-EC"/>
</dbReference>
<dbReference type="GO" id="GO:0046656">
    <property type="term" value="P:folic acid biosynthetic process"/>
    <property type="evidence" value="ECO:0007669"/>
    <property type="project" value="UniProtKB-KW"/>
</dbReference>
<dbReference type="SUPFAM" id="SSF51717">
    <property type="entry name" value="Dihydropteroate synthetase-like"/>
    <property type="match status" value="1"/>
</dbReference>
<dbReference type="Gene3D" id="3.20.20.20">
    <property type="entry name" value="Dihydropteroate synthase-like"/>
    <property type="match status" value="1"/>
</dbReference>
<dbReference type="PANTHER" id="PTHR20941:SF1">
    <property type="entry name" value="FOLIC ACID SYNTHESIS PROTEIN FOL1"/>
    <property type="match status" value="1"/>
</dbReference>
<dbReference type="PROSITE" id="PS00792">
    <property type="entry name" value="DHPS_1"/>
    <property type="match status" value="1"/>
</dbReference>
<evidence type="ECO:0000256" key="7">
    <source>
        <dbReference type="ARBA" id="ARBA00022679"/>
    </source>
</evidence>
<name>A0A832A214_9BACT</name>
<evidence type="ECO:0000256" key="11">
    <source>
        <dbReference type="ARBA" id="ARBA00030193"/>
    </source>
</evidence>
<dbReference type="InterPro" id="IPR045031">
    <property type="entry name" value="DHP_synth-like"/>
</dbReference>
<dbReference type="GO" id="GO:0046654">
    <property type="term" value="P:tetrahydrofolate biosynthetic process"/>
    <property type="evidence" value="ECO:0007669"/>
    <property type="project" value="UniProtKB-UniPathway"/>
</dbReference>
<evidence type="ECO:0000256" key="5">
    <source>
        <dbReference type="ARBA" id="ARBA00012458"/>
    </source>
</evidence>
<dbReference type="NCBIfam" id="TIGR01496">
    <property type="entry name" value="DHPS"/>
    <property type="match status" value="1"/>
</dbReference>
<comment type="function">
    <text evidence="12">Catalyzes the condensation of para-aminobenzoate (pABA) with 6-hydroxymethyl-7,8-dihydropterin diphosphate (DHPt-PP) to form 7,8-dihydropteroate (H2Pte), the immediate precursor of folate derivatives.</text>
</comment>
<evidence type="ECO:0000313" key="14">
    <source>
        <dbReference type="EMBL" id="HFK97740.1"/>
    </source>
</evidence>
<comment type="catalytic activity">
    <reaction evidence="1">
        <text>(7,8-dihydropterin-6-yl)methyl diphosphate + 4-aminobenzoate = 7,8-dihydropteroate + diphosphate</text>
        <dbReference type="Rhea" id="RHEA:19949"/>
        <dbReference type="ChEBI" id="CHEBI:17836"/>
        <dbReference type="ChEBI" id="CHEBI:17839"/>
        <dbReference type="ChEBI" id="CHEBI:33019"/>
        <dbReference type="ChEBI" id="CHEBI:72950"/>
        <dbReference type="EC" id="2.5.1.15"/>
    </reaction>
</comment>
<proteinExistence type="inferred from homology"/>
<comment type="pathway">
    <text evidence="3 12">Cofactor biosynthesis; tetrahydrofolate biosynthesis; 7,8-dihydrofolate from 2-amino-4-hydroxy-6-hydroxymethyl-7,8-dihydropteridine diphosphate and 4-aminobenzoate: step 1/2.</text>
</comment>
<protein>
    <recommendedName>
        <fullName evidence="6 12">Dihydropteroate synthase</fullName>
        <shortName evidence="12">DHPS</shortName>
        <ecNumber evidence="5 12">2.5.1.15</ecNumber>
    </recommendedName>
    <alternativeName>
        <fullName evidence="11 12">Dihydropteroate pyrophosphorylase</fullName>
    </alternativeName>
</protein>
<evidence type="ECO:0000256" key="4">
    <source>
        <dbReference type="ARBA" id="ARBA00009503"/>
    </source>
</evidence>
<dbReference type="EMBL" id="DSTK01000033">
    <property type="protein sequence ID" value="HFK97740.1"/>
    <property type="molecule type" value="Genomic_DNA"/>
</dbReference>
<evidence type="ECO:0000256" key="2">
    <source>
        <dbReference type="ARBA" id="ARBA00001946"/>
    </source>
</evidence>
<dbReference type="PROSITE" id="PS50972">
    <property type="entry name" value="PTERIN_BINDING"/>
    <property type="match status" value="1"/>
</dbReference>
<dbReference type="PANTHER" id="PTHR20941">
    <property type="entry name" value="FOLATE SYNTHESIS PROTEINS"/>
    <property type="match status" value="1"/>
</dbReference>
<dbReference type="FunFam" id="3.20.20.20:FF:000006">
    <property type="entry name" value="Dihydropteroate synthase"/>
    <property type="match status" value="1"/>
</dbReference>
<comment type="similarity">
    <text evidence="4 12">Belongs to the DHPS family.</text>
</comment>
<dbReference type="GO" id="GO:0005829">
    <property type="term" value="C:cytosol"/>
    <property type="evidence" value="ECO:0007669"/>
    <property type="project" value="TreeGrafter"/>
</dbReference>
<evidence type="ECO:0000259" key="13">
    <source>
        <dbReference type="PROSITE" id="PS50972"/>
    </source>
</evidence>
<evidence type="ECO:0000256" key="9">
    <source>
        <dbReference type="ARBA" id="ARBA00022842"/>
    </source>
</evidence>
<sequence>MNVGPRPVYHLRLRSRDWTLGRRTLLMGIVNVTPDSFSDGGQWATRDAAVAHALALVEAGADILDIGGESTRPFSDPVSMEEELNRVLPVIEEVRSRTDIPISVDTTKAAVAYRALRAGADIINDVSALRFDPEMGAVAAETGVPVILMHMLGTPKTMQESPRYAALLSEIIRFLEERIEAAVAAGIARRQILVDPGIGFGKTVTHNLRLIRDLDALAVLERPIVLGASRKRFIGTILDAPVHHREWGTAVANAFGIAAGAHIVRVHDVTAHRQAAVMADALRNAFWPEPSSQ</sequence>
<evidence type="ECO:0000256" key="6">
    <source>
        <dbReference type="ARBA" id="ARBA00016919"/>
    </source>
</evidence>
<keyword evidence="7 12" id="KW-0808">Transferase</keyword>
<feature type="domain" description="Pterin-binding" evidence="13">
    <location>
        <begin position="24"/>
        <end position="277"/>
    </location>
</feature>
<keyword evidence="10 12" id="KW-0289">Folate biosynthesis</keyword>